<dbReference type="InterPro" id="IPR036770">
    <property type="entry name" value="Ankyrin_rpt-contain_sf"/>
</dbReference>
<gene>
    <name evidence="6" type="ORF">KP79_PYT07684</name>
</gene>
<dbReference type="SMART" id="SM00298">
    <property type="entry name" value="CHROMO"/>
    <property type="match status" value="1"/>
</dbReference>
<dbReference type="GO" id="GO:0005634">
    <property type="term" value="C:nucleus"/>
    <property type="evidence" value="ECO:0007669"/>
    <property type="project" value="UniProtKB-SubCell"/>
</dbReference>
<dbReference type="SUPFAM" id="SSF54160">
    <property type="entry name" value="Chromo domain-like"/>
    <property type="match status" value="1"/>
</dbReference>
<dbReference type="SMART" id="SM00248">
    <property type="entry name" value="ANK"/>
    <property type="match status" value="3"/>
</dbReference>
<feature type="repeat" description="ANK" evidence="3">
    <location>
        <begin position="559"/>
        <end position="591"/>
    </location>
</feature>
<feature type="region of interest" description="Disordered" evidence="4">
    <location>
        <begin position="1"/>
        <end position="42"/>
    </location>
</feature>
<feature type="compositionally biased region" description="Basic and acidic residues" evidence="4">
    <location>
        <begin position="93"/>
        <end position="124"/>
    </location>
</feature>
<dbReference type="Pfam" id="PF00023">
    <property type="entry name" value="Ank"/>
    <property type="match status" value="1"/>
</dbReference>
<dbReference type="Pfam" id="PF00385">
    <property type="entry name" value="Chromo"/>
    <property type="match status" value="1"/>
</dbReference>
<dbReference type="Gene3D" id="1.25.40.20">
    <property type="entry name" value="Ankyrin repeat-containing domain"/>
    <property type="match status" value="1"/>
</dbReference>
<feature type="compositionally biased region" description="Low complexity" evidence="4">
    <location>
        <begin position="226"/>
        <end position="239"/>
    </location>
</feature>
<dbReference type="InterPro" id="IPR023780">
    <property type="entry name" value="Chromo_domain"/>
</dbReference>
<dbReference type="PROSITE" id="PS00598">
    <property type="entry name" value="CHROMO_1"/>
    <property type="match status" value="1"/>
</dbReference>
<name>A0A210QD81_MIZYE</name>
<evidence type="ECO:0000313" key="6">
    <source>
        <dbReference type="EMBL" id="OWF46651.1"/>
    </source>
</evidence>
<dbReference type="InterPro" id="IPR016197">
    <property type="entry name" value="Chromo-like_dom_sf"/>
</dbReference>
<dbReference type="InterPro" id="IPR002110">
    <property type="entry name" value="Ankyrin_rpt"/>
</dbReference>
<keyword evidence="7" id="KW-1185">Reference proteome</keyword>
<feature type="region of interest" description="Disordered" evidence="4">
    <location>
        <begin position="93"/>
        <end position="134"/>
    </location>
</feature>
<dbReference type="PROSITE" id="PS50297">
    <property type="entry name" value="ANK_REP_REGION"/>
    <property type="match status" value="3"/>
</dbReference>
<dbReference type="PROSITE" id="PS50088">
    <property type="entry name" value="ANK_REPEAT"/>
    <property type="match status" value="3"/>
</dbReference>
<proteinExistence type="predicted"/>
<feature type="repeat" description="ANK" evidence="3">
    <location>
        <begin position="625"/>
        <end position="657"/>
    </location>
</feature>
<evidence type="ECO:0000256" key="2">
    <source>
        <dbReference type="ARBA" id="ARBA00023242"/>
    </source>
</evidence>
<dbReference type="SUPFAM" id="SSF48403">
    <property type="entry name" value="Ankyrin repeat"/>
    <property type="match status" value="1"/>
</dbReference>
<evidence type="ECO:0000256" key="1">
    <source>
        <dbReference type="ARBA" id="ARBA00004123"/>
    </source>
</evidence>
<feature type="compositionally biased region" description="Basic and acidic residues" evidence="4">
    <location>
        <begin position="300"/>
        <end position="311"/>
    </location>
</feature>
<evidence type="ECO:0000256" key="4">
    <source>
        <dbReference type="SAM" id="MobiDB-lite"/>
    </source>
</evidence>
<feature type="compositionally biased region" description="Low complexity" evidence="4">
    <location>
        <begin position="434"/>
        <end position="448"/>
    </location>
</feature>
<feature type="compositionally biased region" description="Acidic residues" evidence="4">
    <location>
        <begin position="31"/>
        <end position="42"/>
    </location>
</feature>
<sequence>MAETMEGAPGNIATMENSDDKKSSVASSDLSEQEESSEEELYEVERIMGMSKASGKTLYKVRWRGYGAADDTWEPIENLQSCLDLIEEFEKKRNEQQLKRAKERKTRKDMMEGRTLVEPDHSREGSPAQVPTTLKDTFWKDLEEGRLNLFATDMYSRVKGGGRAPKSPKDDDEEDEEKTLRKRGKKKNSSRNIRERDKGLRRPKLRPKKHSSRSSMVSLLTDSESDSSSSDIENISRDSVPITYNGSEEPVQTGMCNGEKNEVLTVNSKEKRENEQIASTEEAKTKKSKKHKLSASSSGLKDKSNTEKRDSFTSVKVKSVTSKDSKVTGSSKTPKIDTLKREAIIDKPSSPIKSYLSGGSTPPRKMSVESPSENRQLQALASSTPNDTGSRSDRQRLSNNSDNSFTGNVGHKRKHSHDSSSARLSKQRKDSDFSDSGMGSSVSSVTSQDSDRGAKSGVKRRDSVDFSQPLDDIWNGSFLPLLPESTKSEGRGADLSFDIELDDIDLDDLDQQKTADDGEEIVDISDENFRQAVMEGDYLLVKKALGSKKKFDVESVDDLGITLLMYSAQNGNDDIAELLVNHKANINAQQHNGTTSLMLACEHAHICTVALLVELGANVNLQQTTGETALMKAVRRGHKQIVKFLLEHGANFSAQNNSGFTAVTYAKMMRLTEIEDIIVDYISRLTNEFDKQVAITLNSTAKIISALFPLQCFPLSEGEKFSVNFKHELQANTPGVGYLLFVAHARITAQDIRCRFYGPCAVQNVSLNGVQQPPLTEEANFVLSCCPLQHGRNEVIINTVPAPGSKAKLVVCAYKAQLIDS</sequence>
<dbReference type="Proteomes" id="UP000242188">
    <property type="component" value="Unassembled WGS sequence"/>
</dbReference>
<dbReference type="OrthoDB" id="10071877at2759"/>
<feature type="compositionally biased region" description="Polar residues" evidence="4">
    <location>
        <begin position="397"/>
        <end position="407"/>
    </location>
</feature>
<feature type="compositionally biased region" description="Basic residues" evidence="4">
    <location>
        <begin position="201"/>
        <end position="212"/>
    </location>
</feature>
<feature type="compositionally biased region" description="Basic residues" evidence="4">
    <location>
        <begin position="180"/>
        <end position="189"/>
    </location>
</feature>
<dbReference type="Pfam" id="PF12796">
    <property type="entry name" value="Ank_2"/>
    <property type="match status" value="1"/>
</dbReference>
<organism evidence="6 7">
    <name type="scientific">Mizuhopecten yessoensis</name>
    <name type="common">Japanese scallop</name>
    <name type="synonym">Patinopecten yessoensis</name>
    <dbReference type="NCBI Taxonomy" id="6573"/>
    <lineage>
        <taxon>Eukaryota</taxon>
        <taxon>Metazoa</taxon>
        <taxon>Spiralia</taxon>
        <taxon>Lophotrochozoa</taxon>
        <taxon>Mollusca</taxon>
        <taxon>Bivalvia</taxon>
        <taxon>Autobranchia</taxon>
        <taxon>Pteriomorphia</taxon>
        <taxon>Pectinida</taxon>
        <taxon>Pectinoidea</taxon>
        <taxon>Pectinidae</taxon>
        <taxon>Mizuhopecten</taxon>
    </lineage>
</organism>
<dbReference type="PANTHER" id="PTHR24184:SF11">
    <property type="entry name" value="ANKYRIN REPEAT AND SOCS BOX CONTAINING 3"/>
    <property type="match status" value="1"/>
</dbReference>
<feature type="region of interest" description="Disordered" evidence="4">
    <location>
        <begin position="151"/>
        <end position="462"/>
    </location>
</feature>
<keyword evidence="2" id="KW-0539">Nucleus</keyword>
<dbReference type="Gene3D" id="2.40.50.40">
    <property type="match status" value="1"/>
</dbReference>
<feature type="compositionally biased region" description="Basic and acidic residues" evidence="4">
    <location>
        <begin position="449"/>
        <end position="462"/>
    </location>
</feature>
<evidence type="ECO:0000256" key="3">
    <source>
        <dbReference type="PROSITE-ProRule" id="PRU00023"/>
    </source>
</evidence>
<dbReference type="CDD" id="cd00024">
    <property type="entry name" value="CD_CSD"/>
    <property type="match status" value="1"/>
</dbReference>
<evidence type="ECO:0000259" key="5">
    <source>
        <dbReference type="PROSITE" id="PS50013"/>
    </source>
</evidence>
<dbReference type="PANTHER" id="PTHR24184">
    <property type="entry name" value="SI:CH211-189E2.2"/>
    <property type="match status" value="1"/>
</dbReference>
<feature type="compositionally biased region" description="Basic and acidic residues" evidence="4">
    <location>
        <begin position="334"/>
        <end position="345"/>
    </location>
</feature>
<keyword evidence="3" id="KW-0040">ANK repeat</keyword>
<feature type="domain" description="Chromo" evidence="5">
    <location>
        <begin position="42"/>
        <end position="101"/>
    </location>
</feature>
<reference evidence="6 7" key="1">
    <citation type="journal article" date="2017" name="Nat. Ecol. Evol.">
        <title>Scallop genome provides insights into evolution of bilaterian karyotype and development.</title>
        <authorList>
            <person name="Wang S."/>
            <person name="Zhang J."/>
            <person name="Jiao W."/>
            <person name="Li J."/>
            <person name="Xun X."/>
            <person name="Sun Y."/>
            <person name="Guo X."/>
            <person name="Huan P."/>
            <person name="Dong B."/>
            <person name="Zhang L."/>
            <person name="Hu X."/>
            <person name="Sun X."/>
            <person name="Wang J."/>
            <person name="Zhao C."/>
            <person name="Wang Y."/>
            <person name="Wang D."/>
            <person name="Huang X."/>
            <person name="Wang R."/>
            <person name="Lv J."/>
            <person name="Li Y."/>
            <person name="Zhang Z."/>
            <person name="Liu B."/>
            <person name="Lu W."/>
            <person name="Hui Y."/>
            <person name="Liang J."/>
            <person name="Zhou Z."/>
            <person name="Hou R."/>
            <person name="Li X."/>
            <person name="Liu Y."/>
            <person name="Li H."/>
            <person name="Ning X."/>
            <person name="Lin Y."/>
            <person name="Zhao L."/>
            <person name="Xing Q."/>
            <person name="Dou J."/>
            <person name="Li Y."/>
            <person name="Mao J."/>
            <person name="Guo H."/>
            <person name="Dou H."/>
            <person name="Li T."/>
            <person name="Mu C."/>
            <person name="Jiang W."/>
            <person name="Fu Q."/>
            <person name="Fu X."/>
            <person name="Miao Y."/>
            <person name="Liu J."/>
            <person name="Yu Q."/>
            <person name="Li R."/>
            <person name="Liao H."/>
            <person name="Li X."/>
            <person name="Kong Y."/>
            <person name="Jiang Z."/>
            <person name="Chourrout D."/>
            <person name="Li R."/>
            <person name="Bao Z."/>
        </authorList>
    </citation>
    <scope>NUCLEOTIDE SEQUENCE [LARGE SCALE GENOMIC DNA]</scope>
    <source>
        <strain evidence="6 7">PY_sf001</strain>
    </source>
</reference>
<dbReference type="InterPro" id="IPR023779">
    <property type="entry name" value="Chromodomain_CS"/>
</dbReference>
<feature type="compositionally biased region" description="Basic and acidic residues" evidence="4">
    <location>
        <begin position="268"/>
        <end position="285"/>
    </location>
</feature>
<comment type="caution">
    <text evidence="6">The sequence shown here is derived from an EMBL/GenBank/DDBJ whole genome shotgun (WGS) entry which is preliminary data.</text>
</comment>
<evidence type="ECO:0000313" key="7">
    <source>
        <dbReference type="Proteomes" id="UP000242188"/>
    </source>
</evidence>
<dbReference type="STRING" id="6573.A0A210QD81"/>
<dbReference type="AlphaFoldDB" id="A0A210QD81"/>
<comment type="subcellular location">
    <subcellularLocation>
        <location evidence="1">Nucleus</location>
    </subcellularLocation>
</comment>
<accession>A0A210QD81</accession>
<feature type="compositionally biased region" description="Polar residues" evidence="4">
    <location>
        <begin position="369"/>
        <end position="389"/>
    </location>
</feature>
<feature type="repeat" description="ANK" evidence="3">
    <location>
        <begin position="592"/>
        <end position="624"/>
    </location>
</feature>
<dbReference type="EMBL" id="NEDP02004112">
    <property type="protein sequence ID" value="OWF46651.1"/>
    <property type="molecule type" value="Genomic_DNA"/>
</dbReference>
<dbReference type="PROSITE" id="PS50013">
    <property type="entry name" value="CHROMO_2"/>
    <property type="match status" value="1"/>
</dbReference>
<protein>
    <submittedName>
        <fullName evidence="6">M-phase phosphoprotein 8</fullName>
    </submittedName>
</protein>
<dbReference type="InterPro" id="IPR000953">
    <property type="entry name" value="Chromo/chromo_shadow_dom"/>
</dbReference>